<reference evidence="3 4" key="1">
    <citation type="submission" date="2020-07" db="EMBL/GenBank/DDBJ databases">
        <title>Sequencing the genomes of 1000 actinobacteria strains.</title>
        <authorList>
            <person name="Klenk H.-P."/>
        </authorList>
    </citation>
    <scope>NUCLEOTIDE SEQUENCE [LARGE SCALE GENOMIC DNA]</scope>
    <source>
        <strain evidence="3 4">DSM 45772</strain>
    </source>
</reference>
<dbReference type="Gene3D" id="1.10.1660.10">
    <property type="match status" value="1"/>
</dbReference>
<gene>
    <name evidence="3" type="ORF">BJ983_005826</name>
</gene>
<dbReference type="PRINTS" id="PR00040">
    <property type="entry name" value="HTHMERR"/>
</dbReference>
<dbReference type="SMART" id="SM00422">
    <property type="entry name" value="HTH_MERR"/>
    <property type="match status" value="1"/>
</dbReference>
<dbReference type="PANTHER" id="PTHR30204">
    <property type="entry name" value="REDOX-CYCLING DRUG-SENSING TRANSCRIPTIONAL ACTIVATOR SOXR"/>
    <property type="match status" value="1"/>
</dbReference>
<organism evidence="3 4">
    <name type="scientific">Actinomycetospora corticicola</name>
    <dbReference type="NCBI Taxonomy" id="663602"/>
    <lineage>
        <taxon>Bacteria</taxon>
        <taxon>Bacillati</taxon>
        <taxon>Actinomycetota</taxon>
        <taxon>Actinomycetes</taxon>
        <taxon>Pseudonocardiales</taxon>
        <taxon>Pseudonocardiaceae</taxon>
        <taxon>Actinomycetospora</taxon>
    </lineage>
</organism>
<dbReference type="AlphaFoldDB" id="A0A7Y9E1W7"/>
<dbReference type="SUPFAM" id="SSF46955">
    <property type="entry name" value="Putative DNA-binding domain"/>
    <property type="match status" value="1"/>
</dbReference>
<comment type="caution">
    <text evidence="3">The sequence shown here is derived from an EMBL/GenBank/DDBJ whole genome shotgun (WGS) entry which is preliminary data.</text>
</comment>
<proteinExistence type="predicted"/>
<dbReference type="GO" id="GO:0003700">
    <property type="term" value="F:DNA-binding transcription factor activity"/>
    <property type="evidence" value="ECO:0007669"/>
    <property type="project" value="InterPro"/>
</dbReference>
<name>A0A7Y9E1W7_9PSEU</name>
<dbReference type="Pfam" id="PF13411">
    <property type="entry name" value="MerR_1"/>
    <property type="match status" value="1"/>
</dbReference>
<protein>
    <submittedName>
        <fullName evidence="3">DNA-binding transcriptional MerR regulator</fullName>
    </submittedName>
</protein>
<sequence length="135" mass="14886">MREDLMQIGTVAERIGLSLRTIRYYEEVGLVVPAGRSPGGFRLYSEDNVTQLRLIMRMKPLDFSLEQMRDLLDAVAELAADPTPERGAALTARIAGHRAAVQEKVGALRERLRRAEEFADLLGSPSRLPGAADVP</sequence>
<dbReference type="InterPro" id="IPR009061">
    <property type="entry name" value="DNA-bd_dom_put_sf"/>
</dbReference>
<feature type="domain" description="HTH merR-type" evidence="2">
    <location>
        <begin position="5"/>
        <end position="74"/>
    </location>
</feature>
<keyword evidence="1 3" id="KW-0238">DNA-binding</keyword>
<evidence type="ECO:0000256" key="1">
    <source>
        <dbReference type="ARBA" id="ARBA00023125"/>
    </source>
</evidence>
<accession>A0A7Y9E1W7</accession>
<evidence type="ECO:0000313" key="3">
    <source>
        <dbReference type="EMBL" id="NYD39724.1"/>
    </source>
</evidence>
<dbReference type="PANTHER" id="PTHR30204:SF93">
    <property type="entry name" value="HTH MERR-TYPE DOMAIN-CONTAINING PROTEIN"/>
    <property type="match status" value="1"/>
</dbReference>
<dbReference type="PROSITE" id="PS00552">
    <property type="entry name" value="HTH_MERR_1"/>
    <property type="match status" value="1"/>
</dbReference>
<dbReference type="PROSITE" id="PS50937">
    <property type="entry name" value="HTH_MERR_2"/>
    <property type="match status" value="1"/>
</dbReference>
<dbReference type="Proteomes" id="UP000535890">
    <property type="component" value="Unassembled WGS sequence"/>
</dbReference>
<dbReference type="EMBL" id="JACCBN010000001">
    <property type="protein sequence ID" value="NYD39724.1"/>
    <property type="molecule type" value="Genomic_DNA"/>
</dbReference>
<dbReference type="InterPro" id="IPR047057">
    <property type="entry name" value="MerR_fam"/>
</dbReference>
<evidence type="ECO:0000259" key="2">
    <source>
        <dbReference type="PROSITE" id="PS50937"/>
    </source>
</evidence>
<dbReference type="CDD" id="cd00592">
    <property type="entry name" value="HTH_MerR-like"/>
    <property type="match status" value="1"/>
</dbReference>
<dbReference type="GO" id="GO:0003677">
    <property type="term" value="F:DNA binding"/>
    <property type="evidence" value="ECO:0007669"/>
    <property type="project" value="UniProtKB-KW"/>
</dbReference>
<dbReference type="InterPro" id="IPR000551">
    <property type="entry name" value="MerR-type_HTH_dom"/>
</dbReference>
<evidence type="ECO:0000313" key="4">
    <source>
        <dbReference type="Proteomes" id="UP000535890"/>
    </source>
</evidence>
<keyword evidence="4" id="KW-1185">Reference proteome</keyword>
<dbReference type="RefSeq" id="WP_179797003.1">
    <property type="nucleotide sequence ID" value="NZ_BAABHP010000032.1"/>
</dbReference>